<dbReference type="GO" id="GO:0022857">
    <property type="term" value="F:transmembrane transporter activity"/>
    <property type="evidence" value="ECO:0007669"/>
    <property type="project" value="InterPro"/>
</dbReference>
<dbReference type="Pfam" id="PF07690">
    <property type="entry name" value="MFS_1"/>
    <property type="match status" value="1"/>
</dbReference>
<evidence type="ECO:0000256" key="1">
    <source>
        <dbReference type="ARBA" id="ARBA00004141"/>
    </source>
</evidence>
<keyword evidence="9" id="KW-1185">Reference proteome</keyword>
<keyword evidence="4 6" id="KW-1133">Transmembrane helix</keyword>
<evidence type="ECO:0000256" key="4">
    <source>
        <dbReference type="ARBA" id="ARBA00022989"/>
    </source>
</evidence>
<dbReference type="InterPro" id="IPR011701">
    <property type="entry name" value="MFS"/>
</dbReference>
<dbReference type="Proteomes" id="UP000256328">
    <property type="component" value="Unassembled WGS sequence"/>
</dbReference>
<keyword evidence="3 6" id="KW-0812">Transmembrane</keyword>
<name>A0A3D8QBT9_9HELO</name>
<proteinExistence type="predicted"/>
<feature type="transmembrane region" description="Helical" evidence="6">
    <location>
        <begin position="293"/>
        <end position="313"/>
    </location>
</feature>
<dbReference type="Gene3D" id="1.20.1250.20">
    <property type="entry name" value="MFS general substrate transporter like domains"/>
    <property type="match status" value="2"/>
</dbReference>
<dbReference type="GO" id="GO:0016020">
    <property type="term" value="C:membrane"/>
    <property type="evidence" value="ECO:0007669"/>
    <property type="project" value="UniProtKB-SubCell"/>
</dbReference>
<dbReference type="InterPro" id="IPR020846">
    <property type="entry name" value="MFS_dom"/>
</dbReference>
<evidence type="ECO:0000256" key="5">
    <source>
        <dbReference type="ARBA" id="ARBA00023136"/>
    </source>
</evidence>
<feature type="transmembrane region" description="Helical" evidence="6">
    <location>
        <begin position="334"/>
        <end position="350"/>
    </location>
</feature>
<feature type="transmembrane region" description="Helical" evidence="6">
    <location>
        <begin position="214"/>
        <end position="234"/>
    </location>
</feature>
<comment type="caution">
    <text evidence="8">The sequence shown here is derived from an EMBL/GenBank/DDBJ whole genome shotgun (WGS) entry which is preliminary data.</text>
</comment>
<evidence type="ECO:0000256" key="6">
    <source>
        <dbReference type="SAM" id="Phobius"/>
    </source>
</evidence>
<feature type="transmembrane region" description="Helical" evidence="6">
    <location>
        <begin position="455"/>
        <end position="475"/>
    </location>
</feature>
<feature type="transmembrane region" description="Helical" evidence="6">
    <location>
        <begin position="178"/>
        <end position="202"/>
    </location>
</feature>
<feature type="transmembrane region" description="Helical" evidence="6">
    <location>
        <begin position="149"/>
        <end position="166"/>
    </location>
</feature>
<dbReference type="PANTHER" id="PTHR43791:SF32">
    <property type="entry name" value="MAJOR FACILITATOR SUPERFAMILY (MFS) PROFILE DOMAIN-CONTAINING PROTEIN"/>
    <property type="match status" value="1"/>
</dbReference>
<dbReference type="InterPro" id="IPR036259">
    <property type="entry name" value="MFS_trans_sf"/>
</dbReference>
<feature type="domain" description="Major facilitator superfamily (MFS) profile" evidence="7">
    <location>
        <begin position="53"/>
        <end position="490"/>
    </location>
</feature>
<evidence type="ECO:0000256" key="3">
    <source>
        <dbReference type="ARBA" id="ARBA00022692"/>
    </source>
</evidence>
<feature type="transmembrane region" description="Helical" evidence="6">
    <location>
        <begin position="423"/>
        <end position="440"/>
    </location>
</feature>
<dbReference type="SUPFAM" id="SSF103473">
    <property type="entry name" value="MFS general substrate transporter"/>
    <property type="match status" value="1"/>
</dbReference>
<feature type="transmembrane region" description="Helical" evidence="6">
    <location>
        <begin position="120"/>
        <end position="137"/>
    </location>
</feature>
<keyword evidence="5 6" id="KW-0472">Membrane</keyword>
<evidence type="ECO:0000259" key="7">
    <source>
        <dbReference type="PROSITE" id="PS50850"/>
    </source>
</evidence>
<keyword evidence="2" id="KW-0813">Transport</keyword>
<protein>
    <recommendedName>
        <fullName evidence="7">Major facilitator superfamily (MFS) profile domain-containing protein</fullName>
    </recommendedName>
</protein>
<feature type="transmembrane region" description="Helical" evidence="6">
    <location>
        <begin position="356"/>
        <end position="377"/>
    </location>
</feature>
<evidence type="ECO:0000313" key="8">
    <source>
        <dbReference type="EMBL" id="RDW59239.1"/>
    </source>
</evidence>
<organism evidence="8 9">
    <name type="scientific">Coleophoma crateriformis</name>
    <dbReference type="NCBI Taxonomy" id="565419"/>
    <lineage>
        <taxon>Eukaryota</taxon>
        <taxon>Fungi</taxon>
        <taxon>Dikarya</taxon>
        <taxon>Ascomycota</taxon>
        <taxon>Pezizomycotina</taxon>
        <taxon>Leotiomycetes</taxon>
        <taxon>Helotiales</taxon>
        <taxon>Dermateaceae</taxon>
        <taxon>Coleophoma</taxon>
    </lineage>
</organism>
<dbReference type="AlphaFoldDB" id="A0A3D8QBT9"/>
<reference evidence="8 9" key="1">
    <citation type="journal article" date="2018" name="IMA Fungus">
        <title>IMA Genome-F 9: Draft genome sequence of Annulohypoxylon stygium, Aspergillus mulundensis, Berkeleyomyces basicola (syn. Thielaviopsis basicola), Ceratocystis smalleyi, two Cercospora beticola strains, Coleophoma cylindrospora, Fusarium fracticaudum, Phialophora cf. hyalina, and Morchella septimelata.</title>
        <authorList>
            <person name="Wingfield B.D."/>
            <person name="Bills G.F."/>
            <person name="Dong Y."/>
            <person name="Huang W."/>
            <person name="Nel W.J."/>
            <person name="Swalarsk-Parry B.S."/>
            <person name="Vaghefi N."/>
            <person name="Wilken P.M."/>
            <person name="An Z."/>
            <person name="de Beer Z.W."/>
            <person name="De Vos L."/>
            <person name="Chen L."/>
            <person name="Duong T.A."/>
            <person name="Gao Y."/>
            <person name="Hammerbacher A."/>
            <person name="Kikkert J.R."/>
            <person name="Li Y."/>
            <person name="Li H."/>
            <person name="Li K."/>
            <person name="Li Q."/>
            <person name="Liu X."/>
            <person name="Ma X."/>
            <person name="Naidoo K."/>
            <person name="Pethybridge S.J."/>
            <person name="Sun J."/>
            <person name="Steenkamp E.T."/>
            <person name="van der Nest M.A."/>
            <person name="van Wyk S."/>
            <person name="Wingfield M.J."/>
            <person name="Xiong C."/>
            <person name="Yue Q."/>
            <person name="Zhang X."/>
        </authorList>
    </citation>
    <scope>NUCLEOTIDE SEQUENCE [LARGE SCALE GENOMIC DNA]</scope>
    <source>
        <strain evidence="8 9">BP5796</strain>
    </source>
</reference>
<dbReference type="PANTHER" id="PTHR43791">
    <property type="entry name" value="PERMEASE-RELATED"/>
    <property type="match status" value="1"/>
</dbReference>
<evidence type="ECO:0000313" key="9">
    <source>
        <dbReference type="Proteomes" id="UP000256328"/>
    </source>
</evidence>
<evidence type="ECO:0000256" key="2">
    <source>
        <dbReference type="ARBA" id="ARBA00022448"/>
    </source>
</evidence>
<dbReference type="OrthoDB" id="2985014at2759"/>
<accession>A0A3D8QBT9</accession>
<dbReference type="PROSITE" id="PS50850">
    <property type="entry name" value="MFS"/>
    <property type="match status" value="1"/>
</dbReference>
<gene>
    <name evidence="8" type="ORF">BP5796_12163</name>
</gene>
<comment type="subcellular location">
    <subcellularLocation>
        <location evidence="1">Membrane</location>
        <topology evidence="1">Multi-pass membrane protein</topology>
    </subcellularLocation>
</comment>
<sequence>MKLDDPKGPVSGCVAALGQRSTDGDDMSYVGVVLPDWEPAEEKKIKRKIDLVLLPIVIFAFFTLQLDRGNISNALTSTITKDLHITTNQINIGSQLFNVGIIVLELPSNMLMQRYGPRNWLSVQVFAWGLIATLQIFMKGYKGFLSTRLLLGLCEAGFVPGALYYVTSWYKKSETSFIIMIFFLGQNFASATANLIATGLISLDGKANLAGWQWIFLVEGILTISAAAVFYLFLPPAVGNGKPLISMGSWSYFTESESHIMINRVVLDDPSKTAKNVRITAKDILYTLRQPKLYLHVAITMLSTAATHGLTIYTPSLIKSFGFTTTEANALNSVWAYGAMILNGILAFSADRTGHRGPFVLIAATWTLTTYSCMNTVRHMESKWRKYAVTILANVPYSTPHVLNVGWVSVHCKTPAQRSVTQVIIIMSASLGGIAGGQTFRSDDAPLYTKGFRQVTYMAAGLWASTAILTIWYFIEGKYMRTKQTPDLEM</sequence>
<dbReference type="EMBL" id="PDLN01000020">
    <property type="protein sequence ID" value="RDW59239.1"/>
    <property type="molecule type" value="Genomic_DNA"/>
</dbReference>